<feature type="compositionally biased region" description="Polar residues" evidence="1">
    <location>
        <begin position="1"/>
        <end position="10"/>
    </location>
</feature>
<evidence type="ECO:0000313" key="3">
    <source>
        <dbReference type="Proteomes" id="UP000239494"/>
    </source>
</evidence>
<keyword evidence="3" id="KW-1185">Reference proteome</keyword>
<dbReference type="Gene3D" id="3.30.530.20">
    <property type="match status" value="1"/>
</dbReference>
<accession>A0A2T0T2J1</accession>
<dbReference type="InterPro" id="IPR023393">
    <property type="entry name" value="START-like_dom_sf"/>
</dbReference>
<protein>
    <recommendedName>
        <fullName evidence="4">Polyketide cyclase/dehydrase/lipid transport protein</fullName>
    </recommendedName>
</protein>
<comment type="caution">
    <text evidence="2">The sequence shown here is derived from an EMBL/GenBank/DDBJ whole genome shotgun (WGS) entry which is preliminary data.</text>
</comment>
<proteinExistence type="predicted"/>
<sequence>MCVRTATSNDVAAANSRSAENRSAEVGRSTYPGGVIEIGSRARTLPAPPSVVWRSLVEPRRVGARPWLVLLADEVEPVVLVAEEPSAVVWSSLWPSRPDDRVRFGLVAAGDGGTVLRFTLLTPDGMPDPSKTGHLRRRMNELLFAGLRYSYGQ</sequence>
<evidence type="ECO:0000313" key="2">
    <source>
        <dbReference type="EMBL" id="PRY39872.1"/>
    </source>
</evidence>
<feature type="region of interest" description="Disordered" evidence="1">
    <location>
        <begin position="1"/>
        <end position="27"/>
    </location>
</feature>
<dbReference type="EMBL" id="PVTF01000007">
    <property type="protein sequence ID" value="PRY39872.1"/>
    <property type="molecule type" value="Genomic_DNA"/>
</dbReference>
<organism evidence="2 3">
    <name type="scientific">Umezawaea tangerina</name>
    <dbReference type="NCBI Taxonomy" id="84725"/>
    <lineage>
        <taxon>Bacteria</taxon>
        <taxon>Bacillati</taxon>
        <taxon>Actinomycetota</taxon>
        <taxon>Actinomycetes</taxon>
        <taxon>Pseudonocardiales</taxon>
        <taxon>Pseudonocardiaceae</taxon>
        <taxon>Umezawaea</taxon>
    </lineage>
</organism>
<gene>
    <name evidence="2" type="ORF">CLV43_107459</name>
</gene>
<evidence type="ECO:0008006" key="4">
    <source>
        <dbReference type="Google" id="ProtNLM"/>
    </source>
</evidence>
<name>A0A2T0T2J1_9PSEU</name>
<dbReference type="Proteomes" id="UP000239494">
    <property type="component" value="Unassembled WGS sequence"/>
</dbReference>
<evidence type="ECO:0000256" key="1">
    <source>
        <dbReference type="SAM" id="MobiDB-lite"/>
    </source>
</evidence>
<dbReference type="AlphaFoldDB" id="A0A2T0T2J1"/>
<dbReference type="SUPFAM" id="SSF55961">
    <property type="entry name" value="Bet v1-like"/>
    <property type="match status" value="1"/>
</dbReference>
<reference evidence="2 3" key="1">
    <citation type="submission" date="2018-03" db="EMBL/GenBank/DDBJ databases">
        <title>Genomic Encyclopedia of Archaeal and Bacterial Type Strains, Phase II (KMG-II): from individual species to whole genera.</title>
        <authorList>
            <person name="Goeker M."/>
        </authorList>
    </citation>
    <scope>NUCLEOTIDE SEQUENCE [LARGE SCALE GENOMIC DNA]</scope>
    <source>
        <strain evidence="2 3">DSM 44720</strain>
    </source>
</reference>